<dbReference type="EMBL" id="CAMAPD010000048">
    <property type="protein sequence ID" value="CAH9068518.1"/>
    <property type="molecule type" value="Genomic_DNA"/>
</dbReference>
<accession>A0ABN8UVW8</accession>
<reference evidence="1 2" key="1">
    <citation type="submission" date="2022-07" db="EMBL/GenBank/DDBJ databases">
        <authorList>
            <person name="Criscuolo A."/>
        </authorList>
    </citation>
    <scope>NUCLEOTIDE SEQUENCE [LARGE SCALE GENOMIC DNA]</scope>
    <source>
        <strain evidence="2">CIP 111951</strain>
    </source>
</reference>
<proteinExistence type="predicted"/>
<protein>
    <recommendedName>
        <fullName evidence="3">SCP domain-containing protein</fullName>
    </recommendedName>
</protein>
<dbReference type="Proteomes" id="UP001152485">
    <property type="component" value="Unassembled WGS sequence"/>
</dbReference>
<evidence type="ECO:0000313" key="2">
    <source>
        <dbReference type="Proteomes" id="UP001152485"/>
    </source>
</evidence>
<sequence>MGNSIVNHHVESAARQKYISETGQKLSAHAQAKVNQQGAKNLNQTLADAQTSINATTQSTLGMLQASQRANTDAQFAADEARRVSRQHGVVSNYHNAHQNAYNQTVSAINAGVTAGDAVRSQLAPLSSAHAARYARGNAEVRVGMMAFGGAGIDAKEAYDWDEAIAFQDAAWSDGRHRQNEFNNFSILPNEGGFTYAKGVQIIGDAIVGGGAYTPKGEFFSWDFKNKELNVGHFWSIQGGPDIGLRPAGSIDIVFDQTLFFDSGEFDRSLRGTFITEGGEAAFGLHLGGEAVQALQGDNSRHVEGVGFTIGGGTPDISGHINFGYGNIIGDPKTIKFCDVPEYFFHRWTNGVFK</sequence>
<comment type="caution">
    <text evidence="1">The sequence shown here is derived from an EMBL/GenBank/DDBJ whole genome shotgun (WGS) entry which is preliminary data.</text>
</comment>
<evidence type="ECO:0000313" key="1">
    <source>
        <dbReference type="EMBL" id="CAH9068518.1"/>
    </source>
</evidence>
<dbReference type="RefSeq" id="WP_261595483.1">
    <property type="nucleotide sequence ID" value="NZ_CAMAPD010000048.1"/>
</dbReference>
<organism evidence="1 2">
    <name type="scientific">Pseudoalteromonas holothuriae</name>
    <dbReference type="NCBI Taxonomy" id="2963714"/>
    <lineage>
        <taxon>Bacteria</taxon>
        <taxon>Pseudomonadati</taxon>
        <taxon>Pseudomonadota</taxon>
        <taxon>Gammaproteobacteria</taxon>
        <taxon>Alteromonadales</taxon>
        <taxon>Pseudoalteromonadaceae</taxon>
        <taxon>Pseudoalteromonas</taxon>
    </lineage>
</organism>
<evidence type="ECO:0008006" key="3">
    <source>
        <dbReference type="Google" id="ProtNLM"/>
    </source>
</evidence>
<name>A0ABN8UVW8_9GAMM</name>
<gene>
    <name evidence="1" type="ORF">PSECIP111951_04179</name>
</gene>